<dbReference type="OrthoDB" id="444631at2759"/>
<evidence type="ECO:0000259" key="8">
    <source>
        <dbReference type="Pfam" id="PF20684"/>
    </source>
</evidence>
<evidence type="ECO:0000256" key="7">
    <source>
        <dbReference type="SAM" id="Phobius"/>
    </source>
</evidence>
<feature type="compositionally biased region" description="Polar residues" evidence="6">
    <location>
        <begin position="327"/>
        <end position="339"/>
    </location>
</feature>
<evidence type="ECO:0000313" key="9">
    <source>
        <dbReference type="EMBL" id="QRD06003.1"/>
    </source>
</evidence>
<name>A0A7U2I9Z9_PHANO</name>
<gene>
    <name evidence="9" type="ORF">JI435_134210</name>
</gene>
<dbReference type="PANTHER" id="PTHR33048">
    <property type="entry name" value="PTH11-LIKE INTEGRAL MEMBRANE PROTEIN (AFU_ORTHOLOGUE AFUA_5G11245)"/>
    <property type="match status" value="1"/>
</dbReference>
<feature type="transmembrane region" description="Helical" evidence="7">
    <location>
        <begin position="138"/>
        <end position="167"/>
    </location>
</feature>
<feature type="transmembrane region" description="Helical" evidence="7">
    <location>
        <begin position="59"/>
        <end position="79"/>
    </location>
</feature>
<sequence length="396" mass="43631">MDSNPVNGIPPSVLADLAREDQGPKTIGLIATFLALAFIAVCLRFVARIRLGIPIGWEDYFILVSMTCSILASACQIMQVHHGFGKHQVFVDLPSTILALKYLYFGILCYGISFTFIKISILTQYERIFSVKATRIPIYIVMGISVAGGIAALFTFMFACVPVDAFWNVLKQPEARCIDLEKAEYGLGTLNTVTDLMIAALPVRAIWRLQIVRSQKIALVMILSLGWFVSIVSIFRITSLAELAHHPDDQSFYSAAPIYWASTEMNLAMVCACAPSLKPLISRIVPGFASRDMTVESGQRSRTRGSRLSSVGRSFQKLNGRDGSKGGSNSSRITGNTEEQGMEMTVVTALSPTQRSDQEEVEPGRIIIMNEIDQRSDRRMSDASSRRILPGQSETV</sequence>
<dbReference type="VEuPathDB" id="FungiDB:JI435_134210"/>
<comment type="similarity">
    <text evidence="5">Belongs to the SAT4 family.</text>
</comment>
<feature type="domain" description="Rhodopsin" evidence="8">
    <location>
        <begin position="43"/>
        <end position="283"/>
    </location>
</feature>
<evidence type="ECO:0000256" key="3">
    <source>
        <dbReference type="ARBA" id="ARBA00022989"/>
    </source>
</evidence>
<keyword evidence="2 7" id="KW-0812">Transmembrane</keyword>
<evidence type="ECO:0000256" key="1">
    <source>
        <dbReference type="ARBA" id="ARBA00004141"/>
    </source>
</evidence>
<evidence type="ECO:0000256" key="4">
    <source>
        <dbReference type="ARBA" id="ARBA00023136"/>
    </source>
</evidence>
<feature type="transmembrane region" description="Helical" evidence="7">
    <location>
        <begin position="99"/>
        <end position="117"/>
    </location>
</feature>
<feature type="region of interest" description="Disordered" evidence="6">
    <location>
        <begin position="370"/>
        <end position="396"/>
    </location>
</feature>
<keyword evidence="3 7" id="KW-1133">Transmembrane helix</keyword>
<feature type="compositionally biased region" description="Polar residues" evidence="6">
    <location>
        <begin position="296"/>
        <end position="317"/>
    </location>
</feature>
<dbReference type="AlphaFoldDB" id="A0A7U2I9Z9"/>
<dbReference type="PANTHER" id="PTHR33048:SF47">
    <property type="entry name" value="INTEGRAL MEMBRANE PROTEIN-RELATED"/>
    <property type="match status" value="1"/>
</dbReference>
<organism evidence="9 10">
    <name type="scientific">Phaeosphaeria nodorum (strain SN15 / ATCC MYA-4574 / FGSC 10173)</name>
    <name type="common">Glume blotch fungus</name>
    <name type="synonym">Parastagonospora nodorum</name>
    <dbReference type="NCBI Taxonomy" id="321614"/>
    <lineage>
        <taxon>Eukaryota</taxon>
        <taxon>Fungi</taxon>
        <taxon>Dikarya</taxon>
        <taxon>Ascomycota</taxon>
        <taxon>Pezizomycotina</taxon>
        <taxon>Dothideomycetes</taxon>
        <taxon>Pleosporomycetidae</taxon>
        <taxon>Pleosporales</taxon>
        <taxon>Pleosporineae</taxon>
        <taxon>Phaeosphaeriaceae</taxon>
        <taxon>Parastagonospora</taxon>
    </lineage>
</organism>
<reference evidence="10" key="1">
    <citation type="journal article" date="2021" name="BMC Genomics">
        <title>Chromosome-level genome assembly and manually-curated proteome of model necrotroph Parastagonospora nodorum Sn15 reveals a genome-wide trove of candidate effector homologs, and redundancy of virulence-related functions within an accessory chromosome.</title>
        <authorList>
            <person name="Bertazzoni S."/>
            <person name="Jones D.A.B."/>
            <person name="Phan H.T."/>
            <person name="Tan K.-C."/>
            <person name="Hane J.K."/>
        </authorList>
    </citation>
    <scope>NUCLEOTIDE SEQUENCE [LARGE SCALE GENOMIC DNA]</scope>
    <source>
        <strain evidence="10">SN15 / ATCC MYA-4574 / FGSC 10173)</strain>
    </source>
</reference>
<keyword evidence="4 7" id="KW-0472">Membrane</keyword>
<dbReference type="Proteomes" id="UP000663193">
    <property type="component" value="Chromosome 19"/>
</dbReference>
<proteinExistence type="inferred from homology"/>
<accession>A0A7U2I9Z9</accession>
<feature type="transmembrane region" description="Helical" evidence="7">
    <location>
        <begin position="219"/>
        <end position="238"/>
    </location>
</feature>
<dbReference type="GO" id="GO:0016020">
    <property type="term" value="C:membrane"/>
    <property type="evidence" value="ECO:0007669"/>
    <property type="project" value="UniProtKB-SubCell"/>
</dbReference>
<comment type="subcellular location">
    <subcellularLocation>
        <location evidence="1">Membrane</location>
        <topology evidence="1">Multi-pass membrane protein</topology>
    </subcellularLocation>
</comment>
<evidence type="ECO:0000256" key="5">
    <source>
        <dbReference type="ARBA" id="ARBA00038359"/>
    </source>
</evidence>
<feature type="transmembrane region" description="Helical" evidence="7">
    <location>
        <begin position="187"/>
        <end position="207"/>
    </location>
</feature>
<dbReference type="InterPro" id="IPR052337">
    <property type="entry name" value="SAT4-like"/>
</dbReference>
<evidence type="ECO:0000256" key="2">
    <source>
        <dbReference type="ARBA" id="ARBA00022692"/>
    </source>
</evidence>
<protein>
    <recommendedName>
        <fullName evidence="8">Rhodopsin domain-containing protein</fullName>
    </recommendedName>
</protein>
<feature type="compositionally biased region" description="Basic and acidic residues" evidence="6">
    <location>
        <begin position="372"/>
        <end position="385"/>
    </location>
</feature>
<evidence type="ECO:0000313" key="10">
    <source>
        <dbReference type="Proteomes" id="UP000663193"/>
    </source>
</evidence>
<dbReference type="InterPro" id="IPR049326">
    <property type="entry name" value="Rhodopsin_dom_fungi"/>
</dbReference>
<feature type="region of interest" description="Disordered" evidence="6">
    <location>
        <begin position="292"/>
        <end position="342"/>
    </location>
</feature>
<dbReference type="EMBL" id="CP069041">
    <property type="protein sequence ID" value="QRD06003.1"/>
    <property type="molecule type" value="Genomic_DNA"/>
</dbReference>
<evidence type="ECO:0000256" key="6">
    <source>
        <dbReference type="SAM" id="MobiDB-lite"/>
    </source>
</evidence>
<dbReference type="Pfam" id="PF20684">
    <property type="entry name" value="Fung_rhodopsin"/>
    <property type="match status" value="1"/>
</dbReference>
<keyword evidence="10" id="KW-1185">Reference proteome</keyword>
<feature type="transmembrane region" description="Helical" evidence="7">
    <location>
        <begin position="27"/>
        <end position="47"/>
    </location>
</feature>